<name>M0ABN9_9EURY</name>
<proteinExistence type="predicted"/>
<protein>
    <submittedName>
        <fullName evidence="1">Uncharacterized protein</fullName>
    </submittedName>
</protein>
<keyword evidence="2" id="KW-1185">Reference proteome</keyword>
<dbReference type="EMBL" id="AOIL01000012">
    <property type="protein sequence ID" value="ELY95944.1"/>
    <property type="molecule type" value="Genomic_DNA"/>
</dbReference>
<evidence type="ECO:0000313" key="1">
    <source>
        <dbReference type="EMBL" id="ELY95944.1"/>
    </source>
</evidence>
<dbReference type="AlphaFoldDB" id="M0ABN9"/>
<reference evidence="1 2" key="1">
    <citation type="journal article" date="2014" name="PLoS Genet.">
        <title>Phylogenetically driven sequencing of extremely halophilic archaea reveals strategies for static and dynamic osmo-response.</title>
        <authorList>
            <person name="Becker E.A."/>
            <person name="Seitzer P.M."/>
            <person name="Tritt A."/>
            <person name="Larsen D."/>
            <person name="Krusor M."/>
            <person name="Yao A.I."/>
            <person name="Wu D."/>
            <person name="Madern D."/>
            <person name="Eisen J.A."/>
            <person name="Darling A.E."/>
            <person name="Facciotti M.T."/>
        </authorList>
    </citation>
    <scope>NUCLEOTIDE SEQUENCE [LARGE SCALE GENOMIC DNA]</scope>
    <source>
        <strain evidence="1 2">DSM 12281</strain>
    </source>
</reference>
<accession>M0ABN9</accession>
<comment type="caution">
    <text evidence="1">The sequence shown here is derived from an EMBL/GenBank/DDBJ whole genome shotgun (WGS) entry which is preliminary data.</text>
</comment>
<sequence>MLEEPVDDERVLELDVASDRELVPELRLLVVRLLRRLPSLLLVPVFVFVRCVRFCFDPVFVRDEPLLVSRLEFSLDAVAELVSSASVSVSAQISGEGMPLVRFAT</sequence>
<dbReference type="Proteomes" id="UP000011648">
    <property type="component" value="Unassembled WGS sequence"/>
</dbReference>
<gene>
    <name evidence="1" type="ORF">C484_03104</name>
</gene>
<organism evidence="1 2">
    <name type="scientific">Natrialba taiwanensis DSM 12281</name>
    <dbReference type="NCBI Taxonomy" id="1230458"/>
    <lineage>
        <taxon>Archaea</taxon>
        <taxon>Methanobacteriati</taxon>
        <taxon>Methanobacteriota</taxon>
        <taxon>Stenosarchaea group</taxon>
        <taxon>Halobacteria</taxon>
        <taxon>Halobacteriales</taxon>
        <taxon>Natrialbaceae</taxon>
        <taxon>Natrialba</taxon>
    </lineage>
</organism>
<evidence type="ECO:0000313" key="2">
    <source>
        <dbReference type="Proteomes" id="UP000011648"/>
    </source>
</evidence>